<sequence>MPQNVFPSLASAHAGGGEIRCLAIWSASSVWSCSTAFAQVYSNVLRITEEQQKIGGEVDE</sequence>
<evidence type="ECO:0000313" key="1">
    <source>
        <dbReference type="EMBL" id="AYG62275.1"/>
    </source>
</evidence>
<name>A0A387FYH3_9HYPH</name>
<geneLocation type="plasmid" evidence="2">
    <name>prccge525c</name>
</geneLocation>
<accession>A0A387FYH3</accession>
<keyword evidence="1" id="KW-0614">Plasmid</keyword>
<gene>
    <name evidence="1" type="ORF">CCGE525_26050</name>
</gene>
<keyword evidence="2" id="KW-1185">Reference proteome</keyword>
<reference evidence="1 2" key="1">
    <citation type="submission" date="2018-10" db="EMBL/GenBank/DDBJ databases">
        <title>Rhizobium etli, R. leguminosarum and a new Rhizobium genospecies from Phaseolus dumosus.</title>
        <authorList>
            <person name="Ramirez-Puebla S.T."/>
            <person name="Rogel-Hernandez M.A."/>
            <person name="Guerrero G."/>
            <person name="Ormeno-Orrillo E."/>
            <person name="Martinez-Romero J.C."/>
            <person name="Negrete-Yankelevich S."/>
            <person name="Martinez-Romero E."/>
        </authorList>
    </citation>
    <scope>NUCLEOTIDE SEQUENCE [LARGE SCALE GENOMIC DNA]</scope>
    <source>
        <strain evidence="1 2">CCGE525</strain>
        <plasmid evidence="2">prccge525c</plasmid>
    </source>
</reference>
<organism evidence="1 2">
    <name type="scientific">Rhizobium jaguaris</name>
    <dbReference type="NCBI Taxonomy" id="1312183"/>
    <lineage>
        <taxon>Bacteria</taxon>
        <taxon>Pseudomonadati</taxon>
        <taxon>Pseudomonadota</taxon>
        <taxon>Alphaproteobacteria</taxon>
        <taxon>Hyphomicrobiales</taxon>
        <taxon>Rhizobiaceae</taxon>
        <taxon>Rhizobium/Agrobacterium group</taxon>
        <taxon>Rhizobium</taxon>
    </lineage>
</organism>
<evidence type="ECO:0000313" key="2">
    <source>
        <dbReference type="Proteomes" id="UP000282195"/>
    </source>
</evidence>
<dbReference type="AlphaFoldDB" id="A0A387FYH3"/>
<dbReference type="EMBL" id="CP032695">
    <property type="protein sequence ID" value="AYG62275.1"/>
    <property type="molecule type" value="Genomic_DNA"/>
</dbReference>
<proteinExistence type="predicted"/>
<dbReference type="KEGG" id="rjg:CCGE525_26050"/>
<protein>
    <submittedName>
        <fullName evidence="1">Uncharacterized protein</fullName>
    </submittedName>
</protein>
<dbReference type="Proteomes" id="UP000282195">
    <property type="component" value="Plasmid pRCCGE525c"/>
</dbReference>